<keyword evidence="2" id="KW-0238">DNA-binding</keyword>
<organism evidence="2 3">
    <name type="scientific">Geomonas anaerohicana</name>
    <dbReference type="NCBI Taxonomy" id="2798583"/>
    <lineage>
        <taxon>Bacteria</taxon>
        <taxon>Pseudomonadati</taxon>
        <taxon>Thermodesulfobacteriota</taxon>
        <taxon>Desulfuromonadia</taxon>
        <taxon>Geobacterales</taxon>
        <taxon>Geobacteraceae</taxon>
        <taxon>Geomonas</taxon>
    </lineage>
</organism>
<evidence type="ECO:0000313" key="2">
    <source>
        <dbReference type="EMBL" id="MBJ6750997.1"/>
    </source>
</evidence>
<feature type="domain" description="DNA topoisomerase type IA zn finger" evidence="1">
    <location>
        <begin position="3"/>
        <end position="41"/>
    </location>
</feature>
<dbReference type="SUPFAM" id="SSF57783">
    <property type="entry name" value="Zinc beta-ribbon"/>
    <property type="match status" value="1"/>
</dbReference>
<dbReference type="Proteomes" id="UP000614714">
    <property type="component" value="Unassembled WGS sequence"/>
</dbReference>
<comment type="caution">
    <text evidence="2">The sequence shown here is derived from an EMBL/GenBank/DDBJ whole genome shotgun (WGS) entry which is preliminary data.</text>
</comment>
<dbReference type="GO" id="GO:0003677">
    <property type="term" value="F:DNA binding"/>
    <property type="evidence" value="ECO:0007669"/>
    <property type="project" value="UniProtKB-KW"/>
</dbReference>
<dbReference type="EMBL" id="JAEMHL010000005">
    <property type="protein sequence ID" value="MBJ6750997.1"/>
    <property type="molecule type" value="Genomic_DNA"/>
</dbReference>
<proteinExistence type="predicted"/>
<name>A0ABS0YFF4_9BACT</name>
<dbReference type="InterPro" id="IPR013498">
    <property type="entry name" value="Topo_IA_Znf"/>
</dbReference>
<dbReference type="Pfam" id="PF01396">
    <property type="entry name" value="Zn_ribbon_Top1"/>
    <property type="match status" value="1"/>
</dbReference>
<protein>
    <submittedName>
        <fullName evidence="2">Topoisomerase DNA-binding C4 zinc finger domain-containing protein</fullName>
    </submittedName>
</protein>
<dbReference type="Gene3D" id="3.30.65.10">
    <property type="entry name" value="Bacterial Topoisomerase I, domain 1"/>
    <property type="match status" value="1"/>
</dbReference>
<keyword evidence="3" id="KW-1185">Reference proteome</keyword>
<accession>A0ABS0YFF4</accession>
<evidence type="ECO:0000313" key="3">
    <source>
        <dbReference type="Proteomes" id="UP000614714"/>
    </source>
</evidence>
<gene>
    <name evidence="2" type="ORF">JFN91_12310</name>
</gene>
<evidence type="ECO:0000259" key="1">
    <source>
        <dbReference type="Pfam" id="PF01396"/>
    </source>
</evidence>
<sequence length="66" mass="7880">MNNKCELCGREMVLRTRLSGDKRGHRYWVCSDFPRCKFTRFYAEQGKPGIWGWFLEKGVFSMKKRG</sequence>
<reference evidence="2 3" key="1">
    <citation type="submission" date="2020-12" db="EMBL/GenBank/DDBJ databases">
        <title>Geomonas sp. Red421, isolated from paddy soil.</title>
        <authorList>
            <person name="Xu Z."/>
            <person name="Zhang Z."/>
            <person name="Masuda Y."/>
            <person name="Itoh H."/>
            <person name="Senoo K."/>
        </authorList>
    </citation>
    <scope>NUCLEOTIDE SEQUENCE [LARGE SCALE GENOMIC DNA]</scope>
    <source>
        <strain evidence="2 3">Red421</strain>
    </source>
</reference>